<dbReference type="RefSeq" id="WP_209896494.1">
    <property type="nucleotide sequence ID" value="NZ_JAGGMR010000001.1"/>
</dbReference>
<evidence type="ECO:0008006" key="4">
    <source>
        <dbReference type="Google" id="ProtNLM"/>
    </source>
</evidence>
<evidence type="ECO:0000313" key="2">
    <source>
        <dbReference type="EMBL" id="MBP2193204.1"/>
    </source>
</evidence>
<feature type="chain" id="PRO_5045402940" description="DUF3558 domain-containing protein" evidence="1">
    <location>
        <begin position="19"/>
        <end position="195"/>
    </location>
</feature>
<organism evidence="2 3">
    <name type="scientific">Nocardia goodfellowii</name>
    <dbReference type="NCBI Taxonomy" id="882446"/>
    <lineage>
        <taxon>Bacteria</taxon>
        <taxon>Bacillati</taxon>
        <taxon>Actinomycetota</taxon>
        <taxon>Actinomycetes</taxon>
        <taxon>Mycobacteriales</taxon>
        <taxon>Nocardiaceae</taxon>
        <taxon>Nocardia</taxon>
    </lineage>
</organism>
<protein>
    <recommendedName>
        <fullName evidence="4">DUF3558 domain-containing protein</fullName>
    </recommendedName>
</protein>
<dbReference type="EMBL" id="JAGGMR010000001">
    <property type="protein sequence ID" value="MBP2193204.1"/>
    <property type="molecule type" value="Genomic_DNA"/>
</dbReference>
<dbReference type="PROSITE" id="PS51257">
    <property type="entry name" value="PROKAR_LIPOPROTEIN"/>
    <property type="match status" value="1"/>
</dbReference>
<keyword evidence="1" id="KW-0732">Signal</keyword>
<feature type="signal peptide" evidence="1">
    <location>
        <begin position="1"/>
        <end position="18"/>
    </location>
</feature>
<comment type="caution">
    <text evidence="2">The sequence shown here is derived from an EMBL/GenBank/DDBJ whole genome shotgun (WGS) entry which is preliminary data.</text>
</comment>
<evidence type="ECO:0000313" key="3">
    <source>
        <dbReference type="Proteomes" id="UP001519325"/>
    </source>
</evidence>
<dbReference type="Proteomes" id="UP001519325">
    <property type="component" value="Unassembled WGS sequence"/>
</dbReference>
<reference evidence="2 3" key="1">
    <citation type="submission" date="2021-03" db="EMBL/GenBank/DDBJ databases">
        <title>Sequencing the genomes of 1000 actinobacteria strains.</title>
        <authorList>
            <person name="Klenk H.-P."/>
        </authorList>
    </citation>
    <scope>NUCLEOTIDE SEQUENCE [LARGE SCALE GENOMIC DNA]</scope>
    <source>
        <strain evidence="2 3">DSM 45516</strain>
    </source>
</reference>
<sequence length="195" mass="20975">MQQNVRSRVRKFCGVVLGAVLVAGTGCQISGTPTTAPRPTVLGSDTPPAATPPWTLAELVNHPCTMLGPDDLTRFGITGSGEPALNSKPSYCRWRTPGAETGGARMVFAPNPWERFGSLEEIKREEANFRTLQIAGRAAFLVDRHRESQRNCMIWVQVASGGLFQVEYIPESPVAGQDVCGPAIELAGTIAGRIR</sequence>
<proteinExistence type="predicted"/>
<evidence type="ECO:0000256" key="1">
    <source>
        <dbReference type="SAM" id="SignalP"/>
    </source>
</evidence>
<keyword evidence="3" id="KW-1185">Reference proteome</keyword>
<dbReference type="InterPro" id="IPR024520">
    <property type="entry name" value="DUF3558"/>
</dbReference>
<gene>
    <name evidence="2" type="ORF">BJ987_006105</name>
</gene>
<name>A0ABS4QNC0_9NOCA</name>
<dbReference type="Pfam" id="PF12079">
    <property type="entry name" value="DUF3558"/>
    <property type="match status" value="1"/>
</dbReference>
<accession>A0ABS4QNC0</accession>